<evidence type="ECO:0000313" key="3">
    <source>
        <dbReference type="Proteomes" id="UP000000310"/>
    </source>
</evidence>
<dbReference type="EMBL" id="CP002545">
    <property type="protein sequence ID" value="ADY53084.1"/>
    <property type="molecule type" value="Genomic_DNA"/>
</dbReference>
<keyword evidence="1" id="KW-0732">Signal</keyword>
<evidence type="ECO:0000256" key="1">
    <source>
        <dbReference type="SAM" id="SignalP"/>
    </source>
</evidence>
<dbReference type="Proteomes" id="UP000000310">
    <property type="component" value="Chromosome"/>
</dbReference>
<accession>F0S4R6</accession>
<name>F0S4R6_PSESL</name>
<gene>
    <name evidence="2" type="ordered locus">Pedsa_2540</name>
</gene>
<reference evidence="2 3" key="1">
    <citation type="journal article" date="2011" name="Stand. Genomic Sci.">
        <title>Complete genome sequence of the gliding, heparinolytic Pedobacter saltans type strain (113).</title>
        <authorList>
            <person name="Liolios K."/>
            <person name="Sikorski J."/>
            <person name="Lu M."/>
            <person name="Nolan M."/>
            <person name="Lapidus A."/>
            <person name="Lucas S."/>
            <person name="Hammon N."/>
            <person name="Deshpande S."/>
            <person name="Cheng J.F."/>
            <person name="Tapia R."/>
            <person name="Han C."/>
            <person name="Goodwin L."/>
            <person name="Pitluck S."/>
            <person name="Huntemann M."/>
            <person name="Ivanova N."/>
            <person name="Pagani I."/>
            <person name="Mavromatis K."/>
            <person name="Ovchinikova G."/>
            <person name="Pati A."/>
            <person name="Chen A."/>
            <person name="Palaniappan K."/>
            <person name="Land M."/>
            <person name="Hauser L."/>
            <person name="Brambilla E.M."/>
            <person name="Kotsyurbenko O."/>
            <person name="Rohde M."/>
            <person name="Tindall B.J."/>
            <person name="Abt B."/>
            <person name="Goker M."/>
            <person name="Detter J.C."/>
            <person name="Woyke T."/>
            <person name="Bristow J."/>
            <person name="Eisen J.A."/>
            <person name="Markowitz V."/>
            <person name="Hugenholtz P."/>
            <person name="Klenk H.P."/>
            <person name="Kyrpides N.C."/>
        </authorList>
    </citation>
    <scope>NUCLEOTIDE SEQUENCE [LARGE SCALE GENOMIC DNA]</scope>
    <source>
        <strain evidence="3">ATCC 51119 / DSM 12145 / JCM 21818 / LMG 10337 / NBRC 100064 / NCIMB 13643</strain>
    </source>
</reference>
<dbReference type="InterPro" id="IPR019619">
    <property type="entry name" value="DUF2490"/>
</dbReference>
<keyword evidence="3" id="KW-1185">Reference proteome</keyword>
<dbReference type="KEGG" id="psn:Pedsa_2540"/>
<reference evidence="3" key="2">
    <citation type="submission" date="2011-02" db="EMBL/GenBank/DDBJ databases">
        <title>The complete genome of Pedobacter saltans DSM 12145.</title>
        <authorList>
            <consortium name="US DOE Joint Genome Institute (JGI-PGF)"/>
            <person name="Lucas S."/>
            <person name="Copeland A."/>
            <person name="Lapidus A."/>
            <person name="Bruce D."/>
            <person name="Goodwin L."/>
            <person name="Pitluck S."/>
            <person name="Kyrpides N."/>
            <person name="Mavromatis K."/>
            <person name="Pagani I."/>
            <person name="Ivanova N."/>
            <person name="Ovchinnikova G."/>
            <person name="Lu M."/>
            <person name="Detter J.C."/>
            <person name="Han C."/>
            <person name="Land M."/>
            <person name="Hauser L."/>
            <person name="Markowitz V."/>
            <person name="Cheng J.-F."/>
            <person name="Hugenholtz P."/>
            <person name="Woyke T."/>
            <person name="Wu D."/>
            <person name="Tindall B."/>
            <person name="Pomrenke H.G."/>
            <person name="Brambilla E."/>
            <person name="Klenk H.-P."/>
            <person name="Eisen J.A."/>
        </authorList>
    </citation>
    <scope>NUCLEOTIDE SEQUENCE [LARGE SCALE GENOMIC DNA]</scope>
    <source>
        <strain evidence="3">ATCC 51119 / DSM 12145 / JCM 21818 / LMG 10337 / NBRC 100064 / NCIMB 13643</strain>
    </source>
</reference>
<dbReference type="TCDB" id="1.B.81.1.2">
    <property type="family name" value="the duf2490 putative beta barrel porin (duf2490) family"/>
</dbReference>
<sequence length="230" mass="27062">MPFKICVLLIVLFCSLKVYSNQNSEFCGWGAVFHSQRLNEKLGLHLDVQARSADEFDYLKNILVRPGVTYFINKEMNVTLGYAWVNSKFKSDLLDVNLTEQRIWEQLIYLQKIGDVGLNHRLRFEQRFIEQVQGNVFSQRLRYFVRTLLPFSNQTPFTEGIFLGLQNELFFNVQNKVNGSFFDQNRAYVSLGYRFKPSFDLEMGYMNQRIKQRTEGLTNNILQLAAYTRF</sequence>
<dbReference type="OrthoDB" id="1118734at2"/>
<evidence type="ECO:0008006" key="4">
    <source>
        <dbReference type="Google" id="ProtNLM"/>
    </source>
</evidence>
<feature type="signal peptide" evidence="1">
    <location>
        <begin position="1"/>
        <end position="20"/>
    </location>
</feature>
<protein>
    <recommendedName>
        <fullName evidence="4">DUF2490 domain-containing protein</fullName>
    </recommendedName>
</protein>
<dbReference type="RefSeq" id="WP_013633569.1">
    <property type="nucleotide sequence ID" value="NC_015177.1"/>
</dbReference>
<dbReference type="STRING" id="762903.Pedsa_2540"/>
<evidence type="ECO:0000313" key="2">
    <source>
        <dbReference type="EMBL" id="ADY53084.1"/>
    </source>
</evidence>
<feature type="chain" id="PRO_5003260076" description="DUF2490 domain-containing protein" evidence="1">
    <location>
        <begin position="21"/>
        <end position="230"/>
    </location>
</feature>
<dbReference type="HOGENOM" id="CLU_089264_0_0_10"/>
<organism evidence="2 3">
    <name type="scientific">Pseudopedobacter saltans (strain ATCC 51119 / DSM 12145 / JCM 21818 / CCUG 39354 / LMG 10337 / NBRC 100064 / NCIMB 13643)</name>
    <name type="common">Pedobacter saltans</name>
    <dbReference type="NCBI Taxonomy" id="762903"/>
    <lineage>
        <taxon>Bacteria</taxon>
        <taxon>Pseudomonadati</taxon>
        <taxon>Bacteroidota</taxon>
        <taxon>Sphingobacteriia</taxon>
        <taxon>Sphingobacteriales</taxon>
        <taxon>Sphingobacteriaceae</taxon>
        <taxon>Pseudopedobacter</taxon>
    </lineage>
</organism>
<proteinExistence type="predicted"/>
<dbReference type="AlphaFoldDB" id="F0S4R6"/>
<dbReference type="eggNOG" id="COG2067">
    <property type="taxonomic scope" value="Bacteria"/>
</dbReference>
<dbReference type="Pfam" id="PF10677">
    <property type="entry name" value="DUF2490"/>
    <property type="match status" value="1"/>
</dbReference>